<dbReference type="RefSeq" id="WP_014792979.1">
    <property type="nucleotide sequence ID" value="NC_018017.1"/>
</dbReference>
<name>I4A6A3_DESDJ</name>
<keyword evidence="2" id="KW-1185">Reference proteome</keyword>
<sequence length="97" mass="11360">MPEKYLRVTMPDGCKWDVPAKVIAEDRAKYYAAADPDTTYEEEFEFTMGNDFELKDWSGNNMNWDEVKDYAEKAILPDPVIDWEEGWVDGEKEVIEK</sequence>
<protein>
    <submittedName>
        <fullName evidence="1">Uncharacterized protein</fullName>
    </submittedName>
</protein>
<reference evidence="1 2" key="2">
    <citation type="journal article" date="2015" name="J. Bacteriol.">
        <title>Genomic, proteomic, and biochemical analysis of the organohalide respiratory pathway in Desulfitobacterium dehalogenans.</title>
        <authorList>
            <person name="Kruse T."/>
            <person name="van de Pas B.A."/>
            <person name="Atteia A."/>
            <person name="Krab K."/>
            <person name="Hagen W.R."/>
            <person name="Goodwin L."/>
            <person name="Chain P."/>
            <person name="Boeren S."/>
            <person name="Maphosa F."/>
            <person name="Schraa G."/>
            <person name="de Vos W.M."/>
            <person name="van der Oost J."/>
            <person name="Smidt H."/>
            <person name="Stams A.J."/>
        </authorList>
    </citation>
    <scope>NUCLEOTIDE SEQUENCE [LARGE SCALE GENOMIC DNA]</scope>
    <source>
        <strain evidence="2">ATCC 51507 / DSM 9161 / JW/IU-DC1</strain>
    </source>
</reference>
<dbReference type="OrthoDB" id="2013252at2"/>
<evidence type="ECO:0000313" key="2">
    <source>
        <dbReference type="Proteomes" id="UP000006053"/>
    </source>
</evidence>
<dbReference type="AlphaFoldDB" id="I4A6A3"/>
<dbReference type="STRING" id="756499.Desde_1055"/>
<organism evidence="1 2">
    <name type="scientific">Desulfitobacterium dehalogenans (strain ATCC 51507 / DSM 9161 / JW/IU-DC1)</name>
    <dbReference type="NCBI Taxonomy" id="756499"/>
    <lineage>
        <taxon>Bacteria</taxon>
        <taxon>Bacillati</taxon>
        <taxon>Bacillota</taxon>
        <taxon>Clostridia</taxon>
        <taxon>Eubacteriales</taxon>
        <taxon>Desulfitobacteriaceae</taxon>
        <taxon>Desulfitobacterium</taxon>
    </lineage>
</organism>
<dbReference type="HOGENOM" id="CLU_2342178_0_0_9"/>
<gene>
    <name evidence="1" type="ordered locus">Desde_1055</name>
</gene>
<dbReference type="KEGG" id="ddh:Desde_1055"/>
<dbReference type="Proteomes" id="UP000006053">
    <property type="component" value="Chromosome"/>
</dbReference>
<proteinExistence type="predicted"/>
<accession>I4A6A3</accession>
<dbReference type="EMBL" id="CP003348">
    <property type="protein sequence ID" value="AFL99487.1"/>
    <property type="molecule type" value="Genomic_DNA"/>
</dbReference>
<dbReference type="eggNOG" id="ENOG5031C6N">
    <property type="taxonomic scope" value="Bacteria"/>
</dbReference>
<evidence type="ECO:0000313" key="1">
    <source>
        <dbReference type="EMBL" id="AFL99487.1"/>
    </source>
</evidence>
<reference evidence="2" key="1">
    <citation type="submission" date="2012-06" db="EMBL/GenBank/DDBJ databases">
        <title>Complete sequence of Desulfitobacterium dehalogenans ATCC 51507.</title>
        <authorList>
            <person name="Lucas S."/>
            <person name="Han J."/>
            <person name="Lapidus A."/>
            <person name="Cheng J.-F."/>
            <person name="Goodwin L."/>
            <person name="Pitluck S."/>
            <person name="Peters L."/>
            <person name="Ovchinnikova G."/>
            <person name="Teshima H."/>
            <person name="Detter J.C."/>
            <person name="Han C."/>
            <person name="Tapia R."/>
            <person name="Land M."/>
            <person name="Hauser L."/>
            <person name="Kyrpides N."/>
            <person name="Ivanova N."/>
            <person name="Pagani I."/>
            <person name="Kruse T."/>
            <person name="de Vos W.M."/>
            <person name="Smidt H."/>
            <person name="Woyke T."/>
        </authorList>
    </citation>
    <scope>NUCLEOTIDE SEQUENCE [LARGE SCALE GENOMIC DNA]</scope>
    <source>
        <strain evidence="2">ATCC 51507 / DSM 9161 / JW/IU-DC1</strain>
    </source>
</reference>